<evidence type="ECO:0000256" key="1">
    <source>
        <dbReference type="ARBA" id="ARBA00022614"/>
    </source>
</evidence>
<organism evidence="3 4">
    <name type="scientific">Caerostris extrusa</name>
    <name type="common">Bark spider</name>
    <name type="synonym">Caerostris bankana</name>
    <dbReference type="NCBI Taxonomy" id="172846"/>
    <lineage>
        <taxon>Eukaryota</taxon>
        <taxon>Metazoa</taxon>
        <taxon>Ecdysozoa</taxon>
        <taxon>Arthropoda</taxon>
        <taxon>Chelicerata</taxon>
        <taxon>Arachnida</taxon>
        <taxon>Araneae</taxon>
        <taxon>Araneomorphae</taxon>
        <taxon>Entelegynae</taxon>
        <taxon>Araneoidea</taxon>
        <taxon>Araneidae</taxon>
        <taxon>Caerostris</taxon>
    </lineage>
</organism>
<dbReference type="SUPFAM" id="SSF52075">
    <property type="entry name" value="Outer arm dynein light chain 1"/>
    <property type="match status" value="1"/>
</dbReference>
<evidence type="ECO:0000313" key="3">
    <source>
        <dbReference type="EMBL" id="GIX83924.1"/>
    </source>
</evidence>
<dbReference type="InterPro" id="IPR001611">
    <property type="entry name" value="Leu-rich_rpt"/>
</dbReference>
<name>A0AAV4NKB2_CAEEX</name>
<dbReference type="SUPFAM" id="SSF52058">
    <property type="entry name" value="L domain-like"/>
    <property type="match status" value="1"/>
</dbReference>
<dbReference type="SMART" id="SM00364">
    <property type="entry name" value="LRR_BAC"/>
    <property type="match status" value="3"/>
</dbReference>
<dbReference type="Pfam" id="PF13855">
    <property type="entry name" value="LRR_8"/>
    <property type="match status" value="2"/>
</dbReference>
<dbReference type="Pfam" id="PF00560">
    <property type="entry name" value="LRR_1"/>
    <property type="match status" value="1"/>
</dbReference>
<keyword evidence="4" id="KW-1185">Reference proteome</keyword>
<dbReference type="PANTHER" id="PTHR48051">
    <property type="match status" value="1"/>
</dbReference>
<dbReference type="GO" id="GO:0005737">
    <property type="term" value="C:cytoplasm"/>
    <property type="evidence" value="ECO:0007669"/>
    <property type="project" value="TreeGrafter"/>
</dbReference>
<proteinExistence type="predicted"/>
<accession>A0AAV4NKB2</accession>
<evidence type="ECO:0000313" key="4">
    <source>
        <dbReference type="Proteomes" id="UP001054945"/>
    </source>
</evidence>
<dbReference type="PROSITE" id="PS51450">
    <property type="entry name" value="LRR"/>
    <property type="match status" value="4"/>
</dbReference>
<protein>
    <submittedName>
        <fullName evidence="3">Protein phosphatase PHLPP-like protein</fullName>
    </submittedName>
</protein>
<evidence type="ECO:0000256" key="2">
    <source>
        <dbReference type="ARBA" id="ARBA00022737"/>
    </source>
</evidence>
<dbReference type="InterPro" id="IPR050216">
    <property type="entry name" value="LRR_domain-containing"/>
</dbReference>
<gene>
    <name evidence="3" type="primary">Phlpp</name>
    <name evidence="3" type="ORF">CEXT_812671</name>
</gene>
<keyword evidence="1" id="KW-0433">Leucine-rich repeat</keyword>
<dbReference type="EMBL" id="BPLR01020915">
    <property type="protein sequence ID" value="GIX83924.1"/>
    <property type="molecule type" value="Genomic_DNA"/>
</dbReference>
<dbReference type="Gene3D" id="3.80.10.10">
    <property type="entry name" value="Ribonuclease Inhibitor"/>
    <property type="match status" value="3"/>
</dbReference>
<sequence>MGSVARSRSESHASGGGACNLSHLDASHNDLEDLEVSRLLKLETLVVSQNALKTLNLEGSRLRTLKADGNELETISCKQVPLYLERLDISHNNFEFLPEWITDAKSLHTISADHNNLSHVPTEIFSCCNLMDLRLNHNLLVKFPDFLSQCHMKSLSLQYNRFENSPTISSGRFRGKHYSDLEMLNLSYNSLKSIPVSCDSIINLKSLLLSGNQLSDLRPHQPAQALQDRMPAPRLQRNQGASRRFLSDSAFPEDAVVVRNELESISSHISKAHSLEKLYLHSNRLISIPKFSETNNLQVLDLACNKMHQLELASIVPKDLTYLDLSANCDLKIDPTDFQHLW</sequence>
<keyword evidence="2" id="KW-0677">Repeat</keyword>
<dbReference type="SMART" id="SM00369">
    <property type="entry name" value="LRR_TYP"/>
    <property type="match status" value="7"/>
</dbReference>
<dbReference type="AlphaFoldDB" id="A0AAV4NKB2"/>
<comment type="caution">
    <text evidence="3">The sequence shown here is derived from an EMBL/GenBank/DDBJ whole genome shotgun (WGS) entry which is preliminary data.</text>
</comment>
<dbReference type="PANTHER" id="PTHR48051:SF1">
    <property type="entry name" value="RAS SUPPRESSOR PROTEIN 1"/>
    <property type="match status" value="1"/>
</dbReference>
<dbReference type="InterPro" id="IPR032675">
    <property type="entry name" value="LRR_dom_sf"/>
</dbReference>
<reference evidence="3 4" key="1">
    <citation type="submission" date="2021-06" db="EMBL/GenBank/DDBJ databases">
        <title>Caerostris extrusa draft genome.</title>
        <authorList>
            <person name="Kono N."/>
            <person name="Arakawa K."/>
        </authorList>
    </citation>
    <scope>NUCLEOTIDE SEQUENCE [LARGE SCALE GENOMIC DNA]</scope>
</reference>
<dbReference type="Proteomes" id="UP001054945">
    <property type="component" value="Unassembled WGS sequence"/>
</dbReference>
<dbReference type="InterPro" id="IPR003591">
    <property type="entry name" value="Leu-rich_rpt_typical-subtyp"/>
</dbReference>